<proteinExistence type="predicted"/>
<dbReference type="PANTHER" id="PTHR46494">
    <property type="entry name" value="CORA FAMILY METAL ION TRANSPORTER (EUROFUNG)"/>
    <property type="match status" value="1"/>
</dbReference>
<evidence type="ECO:0000256" key="2">
    <source>
        <dbReference type="ARBA" id="ARBA00022692"/>
    </source>
</evidence>
<keyword evidence="2 6" id="KW-0812">Transmembrane</keyword>
<evidence type="ECO:0000256" key="1">
    <source>
        <dbReference type="ARBA" id="ARBA00004651"/>
    </source>
</evidence>
<dbReference type="Gene3D" id="1.20.58.340">
    <property type="entry name" value="Magnesium transport protein CorA, transmembrane region"/>
    <property type="match status" value="1"/>
</dbReference>
<feature type="transmembrane region" description="Helical" evidence="6">
    <location>
        <begin position="296"/>
        <end position="317"/>
    </location>
</feature>
<feature type="region of interest" description="Disordered" evidence="5">
    <location>
        <begin position="187"/>
        <end position="208"/>
    </location>
</feature>
<comment type="caution">
    <text evidence="7">The sequence shown here is derived from an EMBL/GenBank/DDBJ whole genome shotgun (WGS) entry which is preliminary data.</text>
</comment>
<dbReference type="InterPro" id="IPR045863">
    <property type="entry name" value="CorA_TM1_TM2"/>
</dbReference>
<dbReference type="RefSeq" id="XP_066008035.1">
    <property type="nucleotide sequence ID" value="XM_066152737.1"/>
</dbReference>
<organism evidence="7 8">
    <name type="scientific">Colletotrichum fructicola (strain Nara gc5)</name>
    <name type="common">Anthracnose fungus</name>
    <name type="synonym">Colletotrichum gloeosporioides (strain Nara gc5)</name>
    <dbReference type="NCBI Taxonomy" id="1213859"/>
    <lineage>
        <taxon>Eukaryota</taxon>
        <taxon>Fungi</taxon>
        <taxon>Dikarya</taxon>
        <taxon>Ascomycota</taxon>
        <taxon>Pezizomycotina</taxon>
        <taxon>Sordariomycetes</taxon>
        <taxon>Hypocreomycetidae</taxon>
        <taxon>Glomerellales</taxon>
        <taxon>Glomerellaceae</taxon>
        <taxon>Colletotrichum</taxon>
        <taxon>Colletotrichum gloeosporioides species complex</taxon>
    </lineage>
</organism>
<reference evidence="7 8" key="2">
    <citation type="submission" date="2020-04" db="EMBL/GenBank/DDBJ databases">
        <title>Genome sequencing and assembly of multiple isolates from the Colletotrichum gloeosporioides species complex.</title>
        <authorList>
            <person name="Gan P."/>
            <person name="Shirasu K."/>
        </authorList>
    </citation>
    <scope>NUCLEOTIDE SEQUENCE [LARGE SCALE GENOMIC DNA]</scope>
    <source>
        <strain evidence="7 8">Nara gc5</strain>
    </source>
</reference>
<gene>
    <name evidence="7" type="ORF">CGGC5_v012687</name>
</gene>
<evidence type="ECO:0000313" key="8">
    <source>
        <dbReference type="Proteomes" id="UP000011096"/>
    </source>
</evidence>
<dbReference type="InParanoid" id="A0A7J6IS60"/>
<dbReference type="GO" id="GO:0000287">
    <property type="term" value="F:magnesium ion binding"/>
    <property type="evidence" value="ECO:0007669"/>
    <property type="project" value="TreeGrafter"/>
</dbReference>
<dbReference type="AlphaFoldDB" id="A0A7J6IS60"/>
<evidence type="ECO:0000256" key="6">
    <source>
        <dbReference type="SAM" id="Phobius"/>
    </source>
</evidence>
<keyword evidence="4 6" id="KW-0472">Membrane</keyword>
<keyword evidence="3 6" id="KW-1133">Transmembrane helix</keyword>
<sequence length="363" mass="42119">MVDEIKSKRVFFLANGALLATWKTGYCCVKGKLFCRMPFYHQFSHVGFLIQPERSTVQFYSENKRQLANSWPLMDHDEDRHHGGFTTTLEPRAFFTTSEYAQFPPRASALLTPLIEELQSQWKRTFETAQQHLSDMRISVLKARGLNGDLIQALLNDSLLWDQVEQASRKQISDLKEFRQRFFKSSTLREPATQPSERTLPEDTQDSEESDLQAFGLGVERLQSSHEMELKALKEMSQSLIQLEFNLTSIAEAQLSRSNNMSMKRLSWITFIFLPLMFVASVFGMNIDALASNPHWHWPVIIAIPTALVAFSVVFVLRWMEHRKPLIPDLEEGEQEGRHDRKMEGWASRLRMTWFSAGRRKRD</sequence>
<dbReference type="GO" id="GO:0050897">
    <property type="term" value="F:cobalt ion binding"/>
    <property type="evidence" value="ECO:0007669"/>
    <property type="project" value="TreeGrafter"/>
</dbReference>
<dbReference type="GO" id="GO:0005886">
    <property type="term" value="C:plasma membrane"/>
    <property type="evidence" value="ECO:0007669"/>
    <property type="project" value="UniProtKB-SubCell"/>
</dbReference>
<dbReference type="Proteomes" id="UP000011096">
    <property type="component" value="Unassembled WGS sequence"/>
</dbReference>
<evidence type="ECO:0000313" key="7">
    <source>
        <dbReference type="EMBL" id="KAF4479744.1"/>
    </source>
</evidence>
<dbReference type="GO" id="GO:0015095">
    <property type="term" value="F:magnesium ion transmembrane transporter activity"/>
    <property type="evidence" value="ECO:0007669"/>
    <property type="project" value="TreeGrafter"/>
</dbReference>
<dbReference type="GeneID" id="43614251"/>
<dbReference type="PANTHER" id="PTHR46494:SF3">
    <property type="entry name" value="ZINC TRANSPORT PROTEIN ZNTB"/>
    <property type="match status" value="1"/>
</dbReference>
<dbReference type="Pfam" id="PF01544">
    <property type="entry name" value="CorA"/>
    <property type="match status" value="1"/>
</dbReference>
<feature type="compositionally biased region" description="Polar residues" evidence="5">
    <location>
        <begin position="187"/>
        <end position="197"/>
    </location>
</feature>
<name>A0A7J6IS60_COLFN</name>
<dbReference type="GO" id="GO:0015087">
    <property type="term" value="F:cobalt ion transmembrane transporter activity"/>
    <property type="evidence" value="ECO:0007669"/>
    <property type="project" value="TreeGrafter"/>
</dbReference>
<dbReference type="OrthoDB" id="5428055at2759"/>
<feature type="transmembrane region" description="Helical" evidence="6">
    <location>
        <begin position="266"/>
        <end position="284"/>
    </location>
</feature>
<keyword evidence="8" id="KW-1185">Reference proteome</keyword>
<accession>A0A7J6IS60</accession>
<evidence type="ECO:0000256" key="4">
    <source>
        <dbReference type="ARBA" id="ARBA00023136"/>
    </source>
</evidence>
<evidence type="ECO:0000256" key="3">
    <source>
        <dbReference type="ARBA" id="ARBA00022989"/>
    </source>
</evidence>
<dbReference type="SUPFAM" id="SSF144083">
    <property type="entry name" value="Magnesium transport protein CorA, transmembrane region"/>
    <property type="match status" value="1"/>
</dbReference>
<protein>
    <submittedName>
        <fullName evidence="7">Uncharacterized protein</fullName>
    </submittedName>
</protein>
<dbReference type="EMBL" id="ANPB02000007">
    <property type="protein sequence ID" value="KAF4479744.1"/>
    <property type="molecule type" value="Genomic_DNA"/>
</dbReference>
<dbReference type="InterPro" id="IPR002523">
    <property type="entry name" value="MgTranspt_CorA/ZnTranspt_ZntB"/>
</dbReference>
<evidence type="ECO:0000256" key="5">
    <source>
        <dbReference type="SAM" id="MobiDB-lite"/>
    </source>
</evidence>
<reference evidence="7 8" key="1">
    <citation type="submission" date="2012-08" db="EMBL/GenBank/DDBJ databases">
        <authorList>
            <person name="Gan P.H.P."/>
            <person name="Ikeda K."/>
            <person name="Irieda H."/>
            <person name="Narusaka M."/>
            <person name="O'Connell R.J."/>
            <person name="Narusaka Y."/>
            <person name="Takano Y."/>
            <person name="Kubo Y."/>
            <person name="Shirasu K."/>
        </authorList>
    </citation>
    <scope>NUCLEOTIDE SEQUENCE [LARGE SCALE GENOMIC DNA]</scope>
    <source>
        <strain evidence="7 8">Nara gc5</strain>
    </source>
</reference>
<comment type="subcellular location">
    <subcellularLocation>
        <location evidence="1">Cell membrane</location>
        <topology evidence="1">Multi-pass membrane protein</topology>
    </subcellularLocation>
</comment>